<evidence type="ECO:0000259" key="1">
    <source>
        <dbReference type="Pfam" id="PF13614"/>
    </source>
</evidence>
<gene>
    <name evidence="2" type="ORF">SAMN04487957_1058</name>
</gene>
<evidence type="ECO:0000313" key="2">
    <source>
        <dbReference type="EMBL" id="SDO27262.1"/>
    </source>
</evidence>
<dbReference type="Gene3D" id="3.40.50.300">
    <property type="entry name" value="P-loop containing nucleotide triphosphate hydrolases"/>
    <property type="match status" value="1"/>
</dbReference>
<dbReference type="InterPro" id="IPR050678">
    <property type="entry name" value="DNA_Partitioning_ATPase"/>
</dbReference>
<evidence type="ECO:0000313" key="3">
    <source>
        <dbReference type="Proteomes" id="UP000199075"/>
    </source>
</evidence>
<reference evidence="3" key="1">
    <citation type="submission" date="2016-10" db="EMBL/GenBank/DDBJ databases">
        <authorList>
            <person name="Varghese N."/>
            <person name="Submissions S."/>
        </authorList>
    </citation>
    <scope>NUCLEOTIDE SEQUENCE [LARGE SCALE GENOMIC DNA]</scope>
    <source>
        <strain evidence="3">CGMCC 1.6444</strain>
    </source>
</reference>
<feature type="domain" description="AAA" evidence="1">
    <location>
        <begin position="2"/>
        <end position="159"/>
    </location>
</feature>
<protein>
    <submittedName>
        <fullName evidence="2">Cellulose biosynthesis protein BcsQ</fullName>
    </submittedName>
</protein>
<dbReference type="AlphaFoldDB" id="A0A1H0I785"/>
<dbReference type="EMBL" id="FNIV01000005">
    <property type="protein sequence ID" value="SDO27262.1"/>
    <property type="molecule type" value="Genomic_DNA"/>
</dbReference>
<proteinExistence type="predicted"/>
<dbReference type="PANTHER" id="PTHR13696:SF99">
    <property type="entry name" value="COBYRINIC ACID AC-DIAMIDE SYNTHASE"/>
    <property type="match status" value="1"/>
</dbReference>
<dbReference type="InterPro" id="IPR027417">
    <property type="entry name" value="P-loop_NTPase"/>
</dbReference>
<sequence>MLALYSIKGGVGKTASAVNLAAEAAAAGHRVLLWDLDPQAATTFYLRAKPKVRGGVARLVKGKAAFDKVVRATQVANLDLLPAALASRELDHLLAERRDNQLRRILKPIRDDYDLVILDCPPSLSTLSESVFASVDALLVPIVPTVLSLRTLEQLRDFLDARDIPCPVWPFVTLADRRRTLHREIIASLPERWPLRLSHAIPSASVVERMGLERAPLRAFAPRTAPAQAYRRLWEEIAQRLA</sequence>
<dbReference type="Pfam" id="PF13614">
    <property type="entry name" value="AAA_31"/>
    <property type="match status" value="1"/>
</dbReference>
<organism evidence="2 3">
    <name type="scientific">Halomonas shengliensis</name>
    <dbReference type="NCBI Taxonomy" id="419597"/>
    <lineage>
        <taxon>Bacteria</taxon>
        <taxon>Pseudomonadati</taxon>
        <taxon>Pseudomonadota</taxon>
        <taxon>Gammaproteobacteria</taxon>
        <taxon>Oceanospirillales</taxon>
        <taxon>Halomonadaceae</taxon>
        <taxon>Halomonas</taxon>
    </lineage>
</organism>
<dbReference type="InterPro" id="IPR025669">
    <property type="entry name" value="AAA_dom"/>
</dbReference>
<dbReference type="Proteomes" id="UP000199075">
    <property type="component" value="Unassembled WGS sequence"/>
</dbReference>
<dbReference type="STRING" id="419597.SAMN04487957_1058"/>
<keyword evidence="3" id="KW-1185">Reference proteome</keyword>
<accession>A0A1H0I785</accession>
<dbReference type="SUPFAM" id="SSF52540">
    <property type="entry name" value="P-loop containing nucleoside triphosphate hydrolases"/>
    <property type="match status" value="1"/>
</dbReference>
<name>A0A1H0I785_9GAMM</name>
<dbReference type="CDD" id="cd02042">
    <property type="entry name" value="ParAB_family"/>
    <property type="match status" value="1"/>
</dbReference>
<dbReference type="PANTHER" id="PTHR13696">
    <property type="entry name" value="P-LOOP CONTAINING NUCLEOSIDE TRIPHOSPHATE HYDROLASE"/>
    <property type="match status" value="1"/>
</dbReference>